<dbReference type="SUPFAM" id="SSF53448">
    <property type="entry name" value="Nucleotide-diphospho-sugar transferases"/>
    <property type="match status" value="1"/>
</dbReference>
<dbReference type="GO" id="GO:0005525">
    <property type="term" value="F:GTP binding"/>
    <property type="evidence" value="ECO:0007669"/>
    <property type="project" value="UniProtKB-KW"/>
</dbReference>
<keyword evidence="7" id="KW-1185">Reference proteome</keyword>
<comment type="pathway">
    <text evidence="5">Cofactor biosynthesis; coenzyme F420 biosynthesis.</text>
</comment>
<dbReference type="AlphaFoldDB" id="A0ABD5TZA6"/>
<reference evidence="6 7" key="1">
    <citation type="journal article" date="2019" name="Int. J. Syst. Evol. Microbiol.">
        <title>The Global Catalogue of Microorganisms (GCM) 10K type strain sequencing project: providing services to taxonomists for standard genome sequencing and annotation.</title>
        <authorList>
            <consortium name="The Broad Institute Genomics Platform"/>
            <consortium name="The Broad Institute Genome Sequencing Center for Infectious Disease"/>
            <person name="Wu L."/>
            <person name="Ma J."/>
        </authorList>
    </citation>
    <scope>NUCLEOTIDE SEQUENCE [LARGE SCALE GENOMIC DNA]</scope>
    <source>
        <strain evidence="6 7">YIM 94188</strain>
    </source>
</reference>
<dbReference type="Pfam" id="PF01983">
    <property type="entry name" value="CofC"/>
    <property type="match status" value="1"/>
</dbReference>
<evidence type="ECO:0000256" key="4">
    <source>
        <dbReference type="ARBA" id="ARBA00023134"/>
    </source>
</evidence>
<dbReference type="PANTHER" id="PTHR40392:SF1">
    <property type="entry name" value="2-PHOSPHO-L-LACTATE GUANYLYLTRANSFERASE"/>
    <property type="match status" value="1"/>
</dbReference>
<evidence type="ECO:0000313" key="6">
    <source>
        <dbReference type="EMBL" id="MFC6824149.1"/>
    </source>
</evidence>
<dbReference type="NCBIfam" id="TIGR03552">
    <property type="entry name" value="F420_cofC"/>
    <property type="match status" value="1"/>
</dbReference>
<proteinExistence type="inferred from homology"/>
<comment type="subunit">
    <text evidence="5">Homodimer.</text>
</comment>
<comment type="similarity">
    <text evidence="5">Belongs to the CofC family.</text>
</comment>
<keyword evidence="1 5" id="KW-0808">Transferase</keyword>
<comment type="caution">
    <text evidence="6">The sequence shown here is derived from an EMBL/GenBank/DDBJ whole genome shotgun (WGS) entry which is preliminary data.</text>
</comment>
<organism evidence="6 7">
    <name type="scientific">Halopelagius fulvigenes</name>
    <dbReference type="NCBI Taxonomy" id="1198324"/>
    <lineage>
        <taxon>Archaea</taxon>
        <taxon>Methanobacteriati</taxon>
        <taxon>Methanobacteriota</taxon>
        <taxon>Stenosarchaea group</taxon>
        <taxon>Halobacteria</taxon>
        <taxon>Halobacteriales</taxon>
        <taxon>Haloferacaceae</taxon>
    </lineage>
</organism>
<name>A0ABD5TZA6_9EURY</name>
<dbReference type="GO" id="GO:0052645">
    <property type="term" value="P:F420-0 metabolic process"/>
    <property type="evidence" value="ECO:0007669"/>
    <property type="project" value="UniProtKB-UniRule"/>
</dbReference>
<keyword evidence="3 5" id="KW-0547">Nucleotide-binding</keyword>
<protein>
    <recommendedName>
        <fullName evidence="5">2-phospho-L-lactate guanylyltransferase</fullName>
        <shortName evidence="5">LP guanylyltransferase</shortName>
        <ecNumber evidence="5">2.7.7.68</ecNumber>
    </recommendedName>
</protein>
<gene>
    <name evidence="5 6" type="primary">cofC</name>
    <name evidence="6" type="ORF">ACFQEV_03945</name>
</gene>
<dbReference type="Gene3D" id="3.90.550.10">
    <property type="entry name" value="Spore Coat Polysaccharide Biosynthesis Protein SpsA, Chain A"/>
    <property type="match status" value="1"/>
</dbReference>
<dbReference type="InterPro" id="IPR002835">
    <property type="entry name" value="CofC"/>
</dbReference>
<dbReference type="Proteomes" id="UP001596408">
    <property type="component" value="Unassembled WGS sequence"/>
</dbReference>
<evidence type="ECO:0000256" key="5">
    <source>
        <dbReference type="HAMAP-Rule" id="MF_02114"/>
    </source>
</evidence>
<evidence type="ECO:0000256" key="1">
    <source>
        <dbReference type="ARBA" id="ARBA00022679"/>
    </source>
</evidence>
<evidence type="ECO:0000256" key="2">
    <source>
        <dbReference type="ARBA" id="ARBA00022695"/>
    </source>
</evidence>
<evidence type="ECO:0000313" key="7">
    <source>
        <dbReference type="Proteomes" id="UP001596408"/>
    </source>
</evidence>
<dbReference type="EC" id="2.7.7.68" evidence="5"/>
<evidence type="ECO:0000256" key="3">
    <source>
        <dbReference type="ARBA" id="ARBA00022741"/>
    </source>
</evidence>
<comment type="catalytic activity">
    <reaction evidence="5">
        <text>(2S)-2-phospholactate + GTP + H(+) = (2S)-lactyl-2-diphospho-5'-guanosine + diphosphate</text>
        <dbReference type="Rhea" id="RHEA:63424"/>
        <dbReference type="ChEBI" id="CHEBI:15378"/>
        <dbReference type="ChEBI" id="CHEBI:33019"/>
        <dbReference type="ChEBI" id="CHEBI:37565"/>
        <dbReference type="ChEBI" id="CHEBI:59435"/>
        <dbReference type="ChEBI" id="CHEBI:59906"/>
        <dbReference type="EC" id="2.7.7.68"/>
    </reaction>
</comment>
<dbReference type="PANTHER" id="PTHR40392">
    <property type="entry name" value="2-PHOSPHO-L-LACTATE GUANYLYLTRANSFERASE"/>
    <property type="match status" value="1"/>
</dbReference>
<dbReference type="HAMAP" id="MF_02114">
    <property type="entry name" value="CofC"/>
    <property type="match status" value="1"/>
</dbReference>
<keyword evidence="2 5" id="KW-0548">Nucleotidyltransferase</keyword>
<dbReference type="GO" id="GO:0043814">
    <property type="term" value="F:phospholactate guanylyltransferase activity"/>
    <property type="evidence" value="ECO:0007669"/>
    <property type="project" value="UniProtKB-EC"/>
</dbReference>
<dbReference type="InterPro" id="IPR029044">
    <property type="entry name" value="Nucleotide-diphossugar_trans"/>
</dbReference>
<comment type="function">
    <text evidence="5">Guanylyltransferase that catalyzes the activation of (2S)-2-phospholactate (2-PL) as (2S)-lactyl-2-diphospho-5'-guanosine, via the condensation of 2-PL with GTP. It is involved in the biosynthesis of coenzyme F420, a hydride carrier cofactor.</text>
</comment>
<dbReference type="Gene3D" id="6.10.140.50">
    <property type="match status" value="1"/>
</dbReference>
<accession>A0ABD5TZA6</accession>
<dbReference type="RefSeq" id="WP_379694526.1">
    <property type="nucleotide sequence ID" value="NZ_JBHSXH010000009.1"/>
</dbReference>
<dbReference type="EMBL" id="JBHSXH010000009">
    <property type="protein sequence ID" value="MFC6824149.1"/>
    <property type="molecule type" value="Genomic_DNA"/>
</dbReference>
<sequence length="220" mass="23506">MRVVVPYAGRDPKSRLSERLTESERRAFARAMLRDVLDAIEAAGHDPVVLATEPVSVSDADVVVDDRPLTPAVNAVLARLDGSDGDGPAFADVARDGEVAVAMADLALATPEAVRRLADAEGTVVVAPGRGGGTNALVVRHPEFRVDYHGASYRDHRRIAEEVGASVRVVDSMRLSTDVDEPSDLAEVLLHGGGESRRWLREAGFELNIRGGRVGVVREA</sequence>
<keyword evidence="4 5" id="KW-0342">GTP-binding</keyword>